<dbReference type="AlphaFoldDB" id="A0AAV5SZN0"/>
<name>A0AAV5SZN0_9BILA</name>
<dbReference type="SUPFAM" id="SSF56436">
    <property type="entry name" value="C-type lectin-like"/>
    <property type="match status" value="1"/>
</dbReference>
<organism evidence="2 3">
    <name type="scientific">Pristionchus entomophagus</name>
    <dbReference type="NCBI Taxonomy" id="358040"/>
    <lineage>
        <taxon>Eukaryota</taxon>
        <taxon>Metazoa</taxon>
        <taxon>Ecdysozoa</taxon>
        <taxon>Nematoda</taxon>
        <taxon>Chromadorea</taxon>
        <taxon>Rhabditida</taxon>
        <taxon>Rhabditina</taxon>
        <taxon>Diplogasteromorpha</taxon>
        <taxon>Diplogasteroidea</taxon>
        <taxon>Neodiplogasteridae</taxon>
        <taxon>Pristionchus</taxon>
    </lineage>
</organism>
<dbReference type="PANTHER" id="PTHR22991">
    <property type="entry name" value="PROTEIN CBG13490"/>
    <property type="match status" value="1"/>
</dbReference>
<dbReference type="PANTHER" id="PTHR22991:SF40">
    <property type="entry name" value="PROTEIN CBG13490"/>
    <property type="match status" value="1"/>
</dbReference>
<keyword evidence="1" id="KW-1015">Disulfide bond</keyword>
<evidence type="ECO:0008006" key="4">
    <source>
        <dbReference type="Google" id="ProtNLM"/>
    </source>
</evidence>
<evidence type="ECO:0000313" key="3">
    <source>
        <dbReference type="Proteomes" id="UP001432027"/>
    </source>
</evidence>
<dbReference type="InterPro" id="IPR050976">
    <property type="entry name" value="Snaclec"/>
</dbReference>
<dbReference type="InterPro" id="IPR016186">
    <property type="entry name" value="C-type_lectin-like/link_sf"/>
</dbReference>
<comment type="caution">
    <text evidence="2">The sequence shown here is derived from an EMBL/GenBank/DDBJ whole genome shotgun (WGS) entry which is preliminary data.</text>
</comment>
<dbReference type="Gene3D" id="3.10.100.10">
    <property type="entry name" value="Mannose-Binding Protein A, subunit A"/>
    <property type="match status" value="1"/>
</dbReference>
<evidence type="ECO:0000256" key="1">
    <source>
        <dbReference type="ARBA" id="ARBA00023157"/>
    </source>
</evidence>
<gene>
    <name evidence="2" type="ORF">PENTCL1PPCAC_7735</name>
</gene>
<proteinExistence type="predicted"/>
<protein>
    <recommendedName>
        <fullName evidence="4">C-type lectin</fullName>
    </recommendedName>
</protein>
<evidence type="ECO:0000313" key="2">
    <source>
        <dbReference type="EMBL" id="GMS85560.1"/>
    </source>
</evidence>
<keyword evidence="3" id="KW-1185">Reference proteome</keyword>
<sequence length="111" mass="12076">MAGLYSWADGSDLDYSNFADGFRNNSVFTCVAMKTTNQHAGQWTNMDCALVDFPYVCTRRVLNPTSPPPQPPGCPVKTQYARGDEIFSPSFPEAPGASSCDYLLIAPNSKS</sequence>
<dbReference type="Proteomes" id="UP001432027">
    <property type="component" value="Unassembled WGS sequence"/>
</dbReference>
<dbReference type="InterPro" id="IPR016187">
    <property type="entry name" value="CTDL_fold"/>
</dbReference>
<dbReference type="EMBL" id="BTSX01000002">
    <property type="protein sequence ID" value="GMS85560.1"/>
    <property type="molecule type" value="Genomic_DNA"/>
</dbReference>
<accession>A0AAV5SZN0</accession>
<reference evidence="2" key="1">
    <citation type="submission" date="2023-10" db="EMBL/GenBank/DDBJ databases">
        <title>Genome assembly of Pristionchus species.</title>
        <authorList>
            <person name="Yoshida K."/>
            <person name="Sommer R.J."/>
        </authorList>
    </citation>
    <scope>NUCLEOTIDE SEQUENCE</scope>
    <source>
        <strain evidence="2">RS0144</strain>
    </source>
</reference>